<dbReference type="FunFam" id="3.40.50.790:FF:000004">
    <property type="entry name" value="Ribosomal L1 domain-containing 1-like 1"/>
    <property type="match status" value="1"/>
</dbReference>
<comment type="caution">
    <text evidence="12">The sequence shown here is derived from an EMBL/GenBank/DDBJ whole genome shotgun (WGS) entry which is preliminary data.</text>
</comment>
<evidence type="ECO:0000256" key="9">
    <source>
        <dbReference type="ARBA" id="ARBA00061550"/>
    </source>
</evidence>
<accession>A0A8J1U8V2</accession>
<dbReference type="Gene3D" id="3.40.50.790">
    <property type="match status" value="1"/>
</dbReference>
<dbReference type="SUPFAM" id="SSF56808">
    <property type="entry name" value="Ribosomal protein L1"/>
    <property type="match status" value="1"/>
</dbReference>
<dbReference type="InterPro" id="IPR016095">
    <property type="entry name" value="Ribosomal_uL1_3-a/b-sand"/>
</dbReference>
<protein>
    <recommendedName>
        <fullName evidence="10">Ribosomal L1 domain-containing protein 1</fullName>
    </recommendedName>
</protein>
<feature type="compositionally biased region" description="Basic and acidic residues" evidence="11">
    <location>
        <begin position="419"/>
        <end position="437"/>
    </location>
</feature>
<dbReference type="Pfam" id="PF00687">
    <property type="entry name" value="Ribosomal_L1"/>
    <property type="match status" value="1"/>
</dbReference>
<organism evidence="12 13">
    <name type="scientific">Owenia fusiformis</name>
    <name type="common">Polychaete worm</name>
    <dbReference type="NCBI Taxonomy" id="6347"/>
    <lineage>
        <taxon>Eukaryota</taxon>
        <taxon>Metazoa</taxon>
        <taxon>Spiralia</taxon>
        <taxon>Lophotrochozoa</taxon>
        <taxon>Annelida</taxon>
        <taxon>Polychaeta</taxon>
        <taxon>Sedentaria</taxon>
        <taxon>Canalipalpata</taxon>
        <taxon>Sabellida</taxon>
        <taxon>Oweniida</taxon>
        <taxon>Oweniidae</taxon>
        <taxon>Owenia</taxon>
    </lineage>
</organism>
<keyword evidence="7" id="KW-0539">Nucleus</keyword>
<evidence type="ECO:0000256" key="1">
    <source>
        <dbReference type="ARBA" id="ARBA00004604"/>
    </source>
</evidence>
<name>A0A8J1U8V2_OWEFU</name>
<evidence type="ECO:0000256" key="4">
    <source>
        <dbReference type="ARBA" id="ARBA00022843"/>
    </source>
</evidence>
<keyword evidence="3" id="KW-0597">Phosphoprotein</keyword>
<keyword evidence="13" id="KW-1185">Reference proteome</keyword>
<dbReference type="EMBL" id="CAIIXF020000009">
    <property type="protein sequence ID" value="CAH1794368.1"/>
    <property type="molecule type" value="Genomic_DNA"/>
</dbReference>
<evidence type="ECO:0000256" key="2">
    <source>
        <dbReference type="ARBA" id="ARBA00022499"/>
    </source>
</evidence>
<evidence type="ECO:0000256" key="11">
    <source>
        <dbReference type="SAM" id="MobiDB-lite"/>
    </source>
</evidence>
<gene>
    <name evidence="12" type="ORF">OFUS_LOCUS19074</name>
</gene>
<dbReference type="GO" id="GO:0005730">
    <property type="term" value="C:nucleolus"/>
    <property type="evidence" value="ECO:0007669"/>
    <property type="project" value="UniProtKB-SubCell"/>
</dbReference>
<evidence type="ECO:0000256" key="10">
    <source>
        <dbReference type="ARBA" id="ARBA00070787"/>
    </source>
</evidence>
<feature type="compositionally biased region" description="Basic and acidic residues" evidence="11">
    <location>
        <begin position="325"/>
        <end position="342"/>
    </location>
</feature>
<dbReference type="InterPro" id="IPR023674">
    <property type="entry name" value="Ribosomal_uL1-like"/>
</dbReference>
<evidence type="ECO:0000256" key="5">
    <source>
        <dbReference type="ARBA" id="ARBA00022990"/>
    </source>
</evidence>
<comment type="similarity">
    <text evidence="9">Belongs to the universal ribosomal protein uL1 family. Highly divergent.</text>
</comment>
<feature type="compositionally biased region" description="Basic residues" evidence="11">
    <location>
        <begin position="310"/>
        <end position="320"/>
    </location>
</feature>
<feature type="region of interest" description="Disordered" evidence="11">
    <location>
        <begin position="292"/>
        <end position="460"/>
    </location>
</feature>
<keyword evidence="4" id="KW-0832">Ubl conjugation</keyword>
<dbReference type="CDD" id="cd00403">
    <property type="entry name" value="Ribosomal_L1"/>
    <property type="match status" value="1"/>
</dbReference>
<sequence length="460" mass="51243">MAEDKIEIDLNQADLDKAIGALLKHVKQKNEKHALFLNEGERVLLQFTFKLIPRLKGPKTIKVDLPHEIKTDNTEVCLFVKDVDAKSRDYAPSVKHYEALLREKGVTSVAEVIPLKRLKLEYKEYEARKNLSNMFGIFLADEAIVRLLPGLLGKHFYKRKKNPTPVNMTAKNLKGAIEKAVGGTRCILTGHGSSFAIVVGHTEMKAEELRENIEVATQKLADSIPGGAINVKNIHLKTIESVSLPLYISLGDKNHVKLPKKIYIPEVPEPEDVTTVENARVKVSRYGNIDIVYPGPGETFDEPIDDTPAKKPKKTKKRKSSSVTENEKTSEAPIEKKTKTVTEEDEVTGSEPSKVKKHKTKTPKAEMPASVKKASKSIKEETVFDESETVEVKKKDKIKTPKSAKKIKVEVSTPKSSKKHEDIGIDVTLKQKKEAKTPKSLTKVKTPKSALKTPKSGKKK</sequence>
<evidence type="ECO:0000256" key="6">
    <source>
        <dbReference type="ARBA" id="ARBA00023054"/>
    </source>
</evidence>
<reference evidence="12" key="1">
    <citation type="submission" date="2022-03" db="EMBL/GenBank/DDBJ databases">
        <authorList>
            <person name="Martin C."/>
        </authorList>
    </citation>
    <scope>NUCLEOTIDE SEQUENCE</scope>
</reference>
<dbReference type="OrthoDB" id="10251727at2759"/>
<keyword evidence="2" id="KW-1017">Isopeptide bond</keyword>
<comment type="subcellular location">
    <subcellularLocation>
        <location evidence="1">Nucleus</location>
        <location evidence="1">Nucleolus</location>
    </subcellularLocation>
</comment>
<evidence type="ECO:0000313" key="12">
    <source>
        <dbReference type="EMBL" id="CAH1794368.1"/>
    </source>
</evidence>
<dbReference type="Proteomes" id="UP000749559">
    <property type="component" value="Unassembled WGS sequence"/>
</dbReference>
<dbReference type="AlphaFoldDB" id="A0A8J1U8V2"/>
<proteinExistence type="inferred from homology"/>
<evidence type="ECO:0000256" key="3">
    <source>
        <dbReference type="ARBA" id="ARBA00022553"/>
    </source>
</evidence>
<feature type="compositionally biased region" description="Basic residues" evidence="11">
    <location>
        <begin position="395"/>
        <end position="406"/>
    </location>
</feature>
<keyword evidence="5" id="KW-0007">Acetylation</keyword>
<comment type="function">
    <text evidence="8">Regulates cellular senescence through inhibition of PTEN translation. Acts as a pro-apoptotic regulator in response to DNA damage.</text>
</comment>
<dbReference type="InterPro" id="IPR028364">
    <property type="entry name" value="Ribosomal_uL1/biogenesis"/>
</dbReference>
<evidence type="ECO:0000256" key="7">
    <source>
        <dbReference type="ARBA" id="ARBA00023242"/>
    </source>
</evidence>
<keyword evidence="6" id="KW-0175">Coiled coil</keyword>
<evidence type="ECO:0000256" key="8">
    <source>
        <dbReference type="ARBA" id="ARBA00054167"/>
    </source>
</evidence>
<evidence type="ECO:0000313" key="13">
    <source>
        <dbReference type="Proteomes" id="UP000749559"/>
    </source>
</evidence>